<sequence>MDVASSTDSKHLDLVKEDRSESTADGSKPSRLGIGGSLTAPTSSNMVGLDKEQNVIGLDIGQSTPGKKMQTVGGNNELSAAIPRRNDHSAPKQIFNGDIELGESCPFMRSTASVREWVNTKAALTGSLKKKNKEK</sequence>
<protein>
    <submittedName>
        <fullName evidence="2">Uncharacterized protein</fullName>
    </submittedName>
</protein>
<evidence type="ECO:0000313" key="3">
    <source>
        <dbReference type="Proteomes" id="UP001415857"/>
    </source>
</evidence>
<gene>
    <name evidence="2" type="ORF">L1049_021981</name>
</gene>
<dbReference type="Proteomes" id="UP001415857">
    <property type="component" value="Unassembled WGS sequence"/>
</dbReference>
<dbReference type="EMBL" id="JBBPBK010000011">
    <property type="protein sequence ID" value="KAK9274730.1"/>
    <property type="molecule type" value="Genomic_DNA"/>
</dbReference>
<evidence type="ECO:0000256" key="1">
    <source>
        <dbReference type="SAM" id="MobiDB-lite"/>
    </source>
</evidence>
<dbReference type="AlphaFoldDB" id="A0AAP0RCZ3"/>
<organism evidence="2 3">
    <name type="scientific">Liquidambar formosana</name>
    <name type="common">Formosan gum</name>
    <dbReference type="NCBI Taxonomy" id="63359"/>
    <lineage>
        <taxon>Eukaryota</taxon>
        <taxon>Viridiplantae</taxon>
        <taxon>Streptophyta</taxon>
        <taxon>Embryophyta</taxon>
        <taxon>Tracheophyta</taxon>
        <taxon>Spermatophyta</taxon>
        <taxon>Magnoliopsida</taxon>
        <taxon>eudicotyledons</taxon>
        <taxon>Gunneridae</taxon>
        <taxon>Pentapetalae</taxon>
        <taxon>Saxifragales</taxon>
        <taxon>Altingiaceae</taxon>
        <taxon>Liquidambar</taxon>
    </lineage>
</organism>
<accession>A0AAP0RCZ3</accession>
<reference evidence="2 3" key="1">
    <citation type="journal article" date="2024" name="Plant J.">
        <title>Genome sequences and population genomics reveal climatic adaptation and genomic divergence between two closely related sweetgum species.</title>
        <authorList>
            <person name="Xu W.Q."/>
            <person name="Ren C.Q."/>
            <person name="Zhang X.Y."/>
            <person name="Comes H.P."/>
            <person name="Liu X.H."/>
            <person name="Li Y.G."/>
            <person name="Kettle C.J."/>
            <person name="Jalonen R."/>
            <person name="Gaisberger H."/>
            <person name="Ma Y.Z."/>
            <person name="Qiu Y.X."/>
        </authorList>
    </citation>
    <scope>NUCLEOTIDE SEQUENCE [LARGE SCALE GENOMIC DNA]</scope>
    <source>
        <strain evidence="2">Hangzhou</strain>
    </source>
</reference>
<keyword evidence="3" id="KW-1185">Reference proteome</keyword>
<evidence type="ECO:0000313" key="2">
    <source>
        <dbReference type="EMBL" id="KAK9274730.1"/>
    </source>
</evidence>
<feature type="region of interest" description="Disordered" evidence="1">
    <location>
        <begin position="1"/>
        <end position="45"/>
    </location>
</feature>
<name>A0AAP0RCZ3_LIQFO</name>
<comment type="caution">
    <text evidence="2">The sequence shown here is derived from an EMBL/GenBank/DDBJ whole genome shotgun (WGS) entry which is preliminary data.</text>
</comment>
<feature type="compositionally biased region" description="Basic and acidic residues" evidence="1">
    <location>
        <begin position="8"/>
        <end position="22"/>
    </location>
</feature>
<proteinExistence type="predicted"/>